<dbReference type="InterPro" id="IPR058240">
    <property type="entry name" value="rSAM_sf"/>
</dbReference>
<dbReference type="Gene3D" id="3.20.20.70">
    <property type="entry name" value="Aldolase class I"/>
    <property type="match status" value="1"/>
</dbReference>
<evidence type="ECO:0000256" key="5">
    <source>
        <dbReference type="ARBA" id="ARBA00023004"/>
    </source>
</evidence>
<dbReference type="Pfam" id="PF04055">
    <property type="entry name" value="Radical_SAM"/>
    <property type="match status" value="1"/>
</dbReference>
<evidence type="ECO:0000256" key="4">
    <source>
        <dbReference type="ARBA" id="ARBA00022723"/>
    </source>
</evidence>
<dbReference type="Gene3D" id="1.10.10.10">
    <property type="entry name" value="Winged helix-like DNA-binding domain superfamily/Winged helix DNA-binding domain"/>
    <property type="match status" value="1"/>
</dbReference>
<gene>
    <name evidence="8" type="ORF">J422_04223</name>
</gene>
<comment type="cofactor">
    <cofactor evidence="1">
        <name>[4Fe-4S] cluster</name>
        <dbReference type="ChEBI" id="CHEBI:49883"/>
    </cofactor>
</comment>
<dbReference type="STRING" id="1069083.GCA_000371805_00678"/>
<dbReference type="SFLD" id="SFLDG01067">
    <property type="entry name" value="SPASM/twitch_domain_containing"/>
    <property type="match status" value="1"/>
</dbReference>
<dbReference type="AlphaFoldDB" id="N6VSB8"/>
<keyword evidence="9" id="KW-1185">Reference proteome</keyword>
<accession>N6VSB8</accession>
<reference evidence="8 9" key="1">
    <citation type="journal article" date="2013" name="Genome Announc.">
        <title>Draft Genome Sequence of a Highly Flagellated, Fast-Swimming Archaeon, Methanocaldococcus villosus Strain KIN24-T80 (DSM 22612).</title>
        <authorList>
            <person name="Thennarasu S."/>
            <person name="Polireddy D."/>
            <person name="Antony A."/>
            <person name="Yada M.R."/>
            <person name="Algarawi S."/>
            <person name="Sivakumar N."/>
        </authorList>
    </citation>
    <scope>NUCLEOTIDE SEQUENCE [LARGE SCALE GENOMIC DNA]</scope>
    <source>
        <strain evidence="8 9">KIN24-T80</strain>
    </source>
</reference>
<dbReference type="PROSITE" id="PS51918">
    <property type="entry name" value="RADICAL_SAM"/>
    <property type="match status" value="1"/>
</dbReference>
<dbReference type="SMART" id="SM00729">
    <property type="entry name" value="Elp3"/>
    <property type="match status" value="1"/>
</dbReference>
<dbReference type="InterPro" id="IPR040084">
    <property type="entry name" value="GTPase_Obg"/>
</dbReference>
<dbReference type="SFLD" id="SFLDG01083">
    <property type="entry name" value="Uncharacterised_Radical_SAM_Su"/>
    <property type="match status" value="1"/>
</dbReference>
<comment type="caution">
    <text evidence="8">The sequence shown here is derived from an EMBL/GenBank/DDBJ whole genome shotgun (WGS) entry which is preliminary data.</text>
</comment>
<keyword evidence="5" id="KW-0408">Iron</keyword>
<dbReference type="InterPro" id="IPR036388">
    <property type="entry name" value="WH-like_DNA-bd_sf"/>
</dbReference>
<dbReference type="SFLD" id="SFLDS00029">
    <property type="entry name" value="Radical_SAM"/>
    <property type="match status" value="1"/>
</dbReference>
<dbReference type="GO" id="GO:0003824">
    <property type="term" value="F:catalytic activity"/>
    <property type="evidence" value="ECO:0007669"/>
    <property type="project" value="InterPro"/>
</dbReference>
<evidence type="ECO:0000313" key="9">
    <source>
        <dbReference type="Proteomes" id="UP000053695"/>
    </source>
</evidence>
<evidence type="ECO:0000256" key="6">
    <source>
        <dbReference type="ARBA" id="ARBA00023014"/>
    </source>
</evidence>
<protein>
    <submittedName>
        <fullName evidence="8">Radical SAM protein</fullName>
    </submittedName>
</protein>
<dbReference type="CDD" id="cd01335">
    <property type="entry name" value="Radical_SAM"/>
    <property type="match status" value="1"/>
</dbReference>
<name>N6VSB8_9EURY</name>
<evidence type="ECO:0000313" key="8">
    <source>
        <dbReference type="EMBL" id="ENN96046.1"/>
    </source>
</evidence>
<dbReference type="GO" id="GO:0051539">
    <property type="term" value="F:4 iron, 4 sulfur cluster binding"/>
    <property type="evidence" value="ECO:0007669"/>
    <property type="project" value="UniProtKB-KW"/>
</dbReference>
<sequence length="307" mass="35344">MIVYGPVPSRRLGLSLGIDPVYYTCTFDCIYCQLGRTRYLVSSPKDIPKDVLEKFPTDEEIYNEVKKVIDKDIDYITFAGSGEPTLSPYLKEAIERLKEFNIPICVITNSSLMKYKKVRDALKEANLVSATLTSINQEMFKKIHRTEIKFKDVINGLIKFRKSAEDTVLNIELMVIEGINDDDKTIYKLKEIFEKINPNNIEINTPIRPPCEKYVKKVEYSRLVEIKNIIGDKAYIIGTCNKTYKKLENNLERISSMLKIRPCTVEDLANALGIHVSEVGKYLYILKDHGKLECKEVNGKKYYFLNP</sequence>
<dbReference type="RefSeq" id="WP_004591721.1">
    <property type="nucleotide sequence ID" value="NZ_APMM01000028.1"/>
</dbReference>
<dbReference type="EMBL" id="APMM01000028">
    <property type="protein sequence ID" value="ENN96046.1"/>
    <property type="molecule type" value="Genomic_DNA"/>
</dbReference>
<dbReference type="SUPFAM" id="SSF102114">
    <property type="entry name" value="Radical SAM enzymes"/>
    <property type="match status" value="1"/>
</dbReference>
<dbReference type="Proteomes" id="UP000053695">
    <property type="component" value="Unassembled WGS sequence"/>
</dbReference>
<dbReference type="InterPro" id="IPR006638">
    <property type="entry name" value="Elp3/MiaA/NifB-like_rSAM"/>
</dbReference>
<dbReference type="OrthoDB" id="17974at2157"/>
<proteinExistence type="predicted"/>
<keyword evidence="6" id="KW-0411">Iron-sulfur</keyword>
<dbReference type="SUPFAM" id="SSF46785">
    <property type="entry name" value="Winged helix' DNA-binding domain"/>
    <property type="match status" value="1"/>
</dbReference>
<keyword evidence="4" id="KW-0479">Metal-binding</keyword>
<keyword evidence="2" id="KW-0004">4Fe-4S</keyword>
<evidence type="ECO:0000259" key="7">
    <source>
        <dbReference type="PROSITE" id="PS51918"/>
    </source>
</evidence>
<evidence type="ECO:0000256" key="2">
    <source>
        <dbReference type="ARBA" id="ARBA00022485"/>
    </source>
</evidence>
<dbReference type="PATRIC" id="fig|1069083.5.peg.826"/>
<dbReference type="InterPro" id="IPR007197">
    <property type="entry name" value="rSAM"/>
</dbReference>
<dbReference type="InterPro" id="IPR036390">
    <property type="entry name" value="WH_DNA-bd_sf"/>
</dbReference>
<evidence type="ECO:0000256" key="3">
    <source>
        <dbReference type="ARBA" id="ARBA00022691"/>
    </source>
</evidence>
<dbReference type="InterPro" id="IPR013785">
    <property type="entry name" value="Aldolase_TIM"/>
</dbReference>
<feature type="domain" description="Radical SAM core" evidence="7">
    <location>
        <begin position="6"/>
        <end position="233"/>
    </location>
</feature>
<evidence type="ECO:0000256" key="1">
    <source>
        <dbReference type="ARBA" id="ARBA00001966"/>
    </source>
</evidence>
<dbReference type="GO" id="GO:0046872">
    <property type="term" value="F:metal ion binding"/>
    <property type="evidence" value="ECO:0007669"/>
    <property type="project" value="UniProtKB-KW"/>
</dbReference>
<organism evidence="8 9">
    <name type="scientific">Methanocaldococcus villosus KIN24-T80</name>
    <dbReference type="NCBI Taxonomy" id="1069083"/>
    <lineage>
        <taxon>Archaea</taxon>
        <taxon>Methanobacteriati</taxon>
        <taxon>Methanobacteriota</taxon>
        <taxon>Methanomada group</taxon>
        <taxon>Methanococci</taxon>
        <taxon>Methanococcales</taxon>
        <taxon>Methanocaldococcaceae</taxon>
        <taxon>Methanocaldococcus</taxon>
    </lineage>
</organism>
<dbReference type="PANTHER" id="PTHR43787">
    <property type="entry name" value="FEMO COFACTOR BIOSYNTHESIS PROTEIN NIFB-RELATED"/>
    <property type="match status" value="1"/>
</dbReference>
<keyword evidence="3" id="KW-0949">S-adenosyl-L-methionine</keyword>
<dbReference type="PANTHER" id="PTHR43787:SF11">
    <property type="entry name" value="UPF0026 PROTEIN SLR1464"/>
    <property type="match status" value="1"/>
</dbReference>